<name>A0A4Z1I1R4_9HELO</name>
<dbReference type="Proteomes" id="UP000297527">
    <property type="component" value="Unassembled WGS sequence"/>
</dbReference>
<dbReference type="AlphaFoldDB" id="A0A4Z1I1R4"/>
<protein>
    <submittedName>
        <fullName evidence="1">Uncharacterized protein</fullName>
    </submittedName>
</protein>
<evidence type="ECO:0000313" key="2">
    <source>
        <dbReference type="Proteomes" id="UP000297527"/>
    </source>
</evidence>
<keyword evidence="2" id="KW-1185">Reference proteome</keyword>
<comment type="caution">
    <text evidence="1">The sequence shown here is derived from an EMBL/GenBank/DDBJ whole genome shotgun (WGS) entry which is preliminary data.</text>
</comment>
<dbReference type="EMBL" id="PQXN01000090">
    <property type="protein sequence ID" value="TGO55588.1"/>
    <property type="molecule type" value="Genomic_DNA"/>
</dbReference>
<reference evidence="1 2" key="1">
    <citation type="submission" date="2017-12" db="EMBL/GenBank/DDBJ databases">
        <title>Comparative genomics of Botrytis spp.</title>
        <authorList>
            <person name="Valero-Jimenez C.A."/>
            <person name="Tapia P."/>
            <person name="Veloso J."/>
            <person name="Silva-Moreno E."/>
            <person name="Staats M."/>
            <person name="Valdes J.H."/>
            <person name="Van Kan J.A.L."/>
        </authorList>
    </citation>
    <scope>NUCLEOTIDE SEQUENCE [LARGE SCALE GENOMIC DNA]</scope>
    <source>
        <strain evidence="1 2">MUCL11595</strain>
    </source>
</reference>
<proteinExistence type="predicted"/>
<gene>
    <name evidence="1" type="ORF">BCON_0090g00230</name>
</gene>
<sequence>MPAPLKSAAINSADAVFASTVPYLFPTFTARLIRRGERLPTRDMKFYHTGPHTFDDRAISILSSKAGAEEHLQDKIRWVAQSCLHPIDRLHLTQCYPYELIHLRS</sequence>
<organism evidence="1 2">
    <name type="scientific">Botryotinia convoluta</name>
    <dbReference type="NCBI Taxonomy" id="54673"/>
    <lineage>
        <taxon>Eukaryota</taxon>
        <taxon>Fungi</taxon>
        <taxon>Dikarya</taxon>
        <taxon>Ascomycota</taxon>
        <taxon>Pezizomycotina</taxon>
        <taxon>Leotiomycetes</taxon>
        <taxon>Helotiales</taxon>
        <taxon>Sclerotiniaceae</taxon>
        <taxon>Botryotinia</taxon>
    </lineage>
</organism>
<accession>A0A4Z1I1R4</accession>
<evidence type="ECO:0000313" key="1">
    <source>
        <dbReference type="EMBL" id="TGO55588.1"/>
    </source>
</evidence>